<dbReference type="PANTHER" id="PTHR31836:SF28">
    <property type="entry name" value="SRCR DOMAIN-CONTAINING PROTEIN-RELATED"/>
    <property type="match status" value="1"/>
</dbReference>
<name>A0ABR3BIC7_PHYBL</name>
<dbReference type="SUPFAM" id="SSF50685">
    <property type="entry name" value="Barwin-like endoglucanases"/>
    <property type="match status" value="1"/>
</dbReference>
<comment type="caution">
    <text evidence="4">The sequence shown here is derived from an EMBL/GenBank/DDBJ whole genome shotgun (WGS) entry which is preliminary data.</text>
</comment>
<keyword evidence="1 2" id="KW-0732">Signal</keyword>
<organism evidence="4 5">
    <name type="scientific">Phycomyces blakesleeanus</name>
    <dbReference type="NCBI Taxonomy" id="4837"/>
    <lineage>
        <taxon>Eukaryota</taxon>
        <taxon>Fungi</taxon>
        <taxon>Fungi incertae sedis</taxon>
        <taxon>Mucoromycota</taxon>
        <taxon>Mucoromycotina</taxon>
        <taxon>Mucoromycetes</taxon>
        <taxon>Mucorales</taxon>
        <taxon>Phycomycetaceae</taxon>
        <taxon>Phycomyces</taxon>
    </lineage>
</organism>
<feature type="non-terminal residue" evidence="4">
    <location>
        <position position="1"/>
    </location>
</feature>
<reference evidence="4 5" key="1">
    <citation type="submission" date="2024-04" db="EMBL/GenBank/DDBJ databases">
        <title>Symmetric and asymmetric DNA N6-adenine methylation regulates different biological responses in Mucorales.</title>
        <authorList>
            <consortium name="Lawrence Berkeley National Laboratory"/>
            <person name="Lax C."/>
            <person name="Mondo S.J."/>
            <person name="Osorio-Concepcion M."/>
            <person name="Muszewska A."/>
            <person name="Corrochano-Luque M."/>
            <person name="Gutierrez G."/>
            <person name="Riley R."/>
            <person name="Lipzen A."/>
            <person name="Guo J."/>
            <person name="Hundley H."/>
            <person name="Amirebrahimi M."/>
            <person name="Ng V."/>
            <person name="Lorenzo-Gutierrez D."/>
            <person name="Binder U."/>
            <person name="Yang J."/>
            <person name="Song Y."/>
            <person name="Canovas D."/>
            <person name="Navarro E."/>
            <person name="Freitag M."/>
            <person name="Gabaldon T."/>
            <person name="Grigoriev I.V."/>
            <person name="Corrochano L.M."/>
            <person name="Nicolas F.E."/>
            <person name="Garre V."/>
        </authorList>
    </citation>
    <scope>NUCLEOTIDE SEQUENCE [LARGE SCALE GENOMIC DNA]</scope>
    <source>
        <strain evidence="4 5">L51</strain>
    </source>
</reference>
<feature type="chain" id="PRO_5047168421" evidence="2">
    <location>
        <begin position="24"/>
        <end position="130"/>
    </location>
</feature>
<dbReference type="InterPro" id="IPR051477">
    <property type="entry name" value="Expansin_CellWall"/>
</dbReference>
<accession>A0ABR3BIC7</accession>
<feature type="domain" description="RlpA-like protein double-psi beta-barrel" evidence="3">
    <location>
        <begin position="61"/>
        <end position="126"/>
    </location>
</feature>
<evidence type="ECO:0000313" key="5">
    <source>
        <dbReference type="Proteomes" id="UP001448207"/>
    </source>
</evidence>
<dbReference type="InterPro" id="IPR036908">
    <property type="entry name" value="RlpA-like_sf"/>
</dbReference>
<dbReference type="PANTHER" id="PTHR31836">
    <property type="match status" value="1"/>
</dbReference>
<dbReference type="CDD" id="cd22191">
    <property type="entry name" value="DPBB_RlpA_EXP_N-like"/>
    <property type="match status" value="1"/>
</dbReference>
<protein>
    <submittedName>
        <fullName evidence="4">RlpA-like double-psi beta-barrel-protein domain-containing protein-containing protein</fullName>
    </submittedName>
</protein>
<dbReference type="InterPro" id="IPR009009">
    <property type="entry name" value="RlpA-like_DPBB"/>
</dbReference>
<evidence type="ECO:0000313" key="4">
    <source>
        <dbReference type="EMBL" id="KAL0097270.1"/>
    </source>
</evidence>
<proteinExistence type="predicted"/>
<keyword evidence="5" id="KW-1185">Reference proteome</keyword>
<evidence type="ECO:0000256" key="1">
    <source>
        <dbReference type="ARBA" id="ARBA00022729"/>
    </source>
</evidence>
<evidence type="ECO:0000256" key="2">
    <source>
        <dbReference type="SAM" id="SignalP"/>
    </source>
</evidence>
<dbReference type="EMBL" id="JBCLYO010000001">
    <property type="protein sequence ID" value="KAL0097270.1"/>
    <property type="molecule type" value="Genomic_DNA"/>
</dbReference>
<feature type="signal peptide" evidence="2">
    <location>
        <begin position="1"/>
        <end position="23"/>
    </location>
</feature>
<dbReference type="Proteomes" id="UP001448207">
    <property type="component" value="Unassembled WGS sequence"/>
</dbReference>
<evidence type="ECO:0000259" key="3">
    <source>
        <dbReference type="Pfam" id="PF03330"/>
    </source>
</evidence>
<gene>
    <name evidence="4" type="ORF">J3Q64DRAFT_1631611</name>
</gene>
<dbReference type="Gene3D" id="2.40.40.10">
    <property type="entry name" value="RlpA-like domain"/>
    <property type="match status" value="1"/>
</dbReference>
<dbReference type="Pfam" id="PF03330">
    <property type="entry name" value="DPBB_1"/>
    <property type="match status" value="1"/>
</dbReference>
<sequence length="130" mass="13823">LFTMLASFLSIILFSIATPVIQAGSIFARGFSGDGTYYDVGPGSCGSYNSNNEYVAALNKEQMGYASNPNENPNCGRRVRVSGPNGRTLTITIVDMCPACGYGSLDLSPVVYRQLGGGSAGRIHINWSWA</sequence>